<dbReference type="VEuPathDB" id="PlasmoDB:PBANKA_0603650"/>
<dbReference type="Proteomes" id="UP000069549">
    <property type="component" value="Chromosome 6"/>
</dbReference>
<keyword evidence="1" id="KW-0812">Transmembrane</keyword>
<keyword evidence="1" id="KW-1133">Transmembrane helix</keyword>
<keyword evidence="1" id="KW-0472">Membrane</keyword>
<proteinExistence type="predicted"/>
<dbReference type="OMA" id="MFAYKSF"/>
<keyword evidence="2" id="KW-0732">Signal</keyword>
<dbReference type="PROSITE" id="PS51257">
    <property type="entry name" value="PROKAR_LIPOPROTEIN"/>
    <property type="match status" value="1"/>
</dbReference>
<gene>
    <name evidence="3" type="ORF">PBK173_000098600</name>
</gene>
<organism evidence="3 4">
    <name type="scientific">Plasmodium berghei</name>
    <dbReference type="NCBI Taxonomy" id="5821"/>
    <lineage>
        <taxon>Eukaryota</taxon>
        <taxon>Sar</taxon>
        <taxon>Alveolata</taxon>
        <taxon>Apicomplexa</taxon>
        <taxon>Aconoidasida</taxon>
        <taxon>Haemosporida</taxon>
        <taxon>Plasmodiidae</taxon>
        <taxon>Plasmodium</taxon>
        <taxon>Plasmodium (Vinckeia)</taxon>
    </lineage>
</organism>
<feature type="transmembrane region" description="Helical" evidence="1">
    <location>
        <begin position="73"/>
        <end position="92"/>
    </location>
</feature>
<evidence type="ECO:0000313" key="4">
    <source>
        <dbReference type="Proteomes" id="UP000069549"/>
    </source>
</evidence>
<feature type="signal peptide" evidence="2">
    <location>
        <begin position="1"/>
        <end position="23"/>
    </location>
</feature>
<accession>A0A113R5X3</accession>
<dbReference type="AlphaFoldDB" id="A0A113R5X3"/>
<evidence type="ECO:0000256" key="2">
    <source>
        <dbReference type="SAM" id="SignalP"/>
    </source>
</evidence>
<evidence type="ECO:0000256" key="1">
    <source>
        <dbReference type="SAM" id="Phobius"/>
    </source>
</evidence>
<feature type="chain" id="PRO_5007145162" evidence="2">
    <location>
        <begin position="24"/>
        <end position="106"/>
    </location>
</feature>
<dbReference type="EMBL" id="LT160026">
    <property type="protein sequence ID" value="CXI15779.1"/>
    <property type="molecule type" value="Genomic_DNA"/>
</dbReference>
<sequence length="106" mass="12096">MDVKHYLFVIIVYFALLFSGCNGVNINRGNYVYRANTPKGMLSMISINLDTGIQSCPCRIYNYCFSMFAYKSFVFFLAIFGVVLIISTMIAVQRVTKIPVKRPTKK</sequence>
<evidence type="ECO:0000313" key="3">
    <source>
        <dbReference type="EMBL" id="CXI15779.1"/>
    </source>
</evidence>
<reference evidence="3 4" key="1">
    <citation type="submission" date="2016-02" db="EMBL/GenBank/DDBJ databases">
        <authorList>
            <consortium name="Pathogen Informatics"/>
        </authorList>
    </citation>
    <scope>NUCLEOTIDE SEQUENCE [LARGE SCALE GENOMIC DNA]</scope>
    <source>
        <strain evidence="3 4">K173</strain>
    </source>
</reference>
<protein>
    <submittedName>
        <fullName evidence="3">Uncharacterized protein</fullName>
    </submittedName>
</protein>
<name>A0A113R5X3_PLABE</name>